<dbReference type="InterPro" id="IPR011874">
    <property type="entry name" value="Fibro_Slime"/>
</dbReference>
<evidence type="ECO:0000256" key="4">
    <source>
        <dbReference type="SAM" id="MobiDB-lite"/>
    </source>
</evidence>
<keyword evidence="3" id="KW-0325">Glycoprotein</keyword>
<feature type="domain" description="PA14" evidence="6">
    <location>
        <begin position="135"/>
        <end position="290"/>
    </location>
</feature>
<dbReference type="InterPro" id="IPR037524">
    <property type="entry name" value="PA14/GLEYA"/>
</dbReference>
<evidence type="ECO:0000256" key="1">
    <source>
        <dbReference type="ARBA" id="ARBA00008709"/>
    </source>
</evidence>
<dbReference type="PANTHER" id="PTHR31137:SF5">
    <property type="entry name" value="PROTEIN PSIQ-RELATED"/>
    <property type="match status" value="1"/>
</dbReference>
<sequence length="290" mass="31050">MNMAPQTASFFQGSPPALAVLLSALALAGCTAIPEFIGRTSDASGTGGGSSGTGLGGDLPPAGGSTQDASSSSGGQAGCAPRLEGVVRDFKAHGTPGGHPDFERFEGVGLTGIVERVLGPDQKPVYAHEGATEFTVGPEYFDQWFRDVPGVNDAIRFTVPLNVSDDVFRLFTSREFFPIDGKGWGNQGRDHNYGFTFELHMSFRYRGGDDFTFGGDDDIWVFINNQLVMDLGGVHGQMFDTLDLDAMADELGLEVGKEYPLDIFFAERRSGGSSFMISTLKYTNCEPIIL</sequence>
<evidence type="ECO:0000313" key="8">
    <source>
        <dbReference type="Proteomes" id="UP000075260"/>
    </source>
</evidence>
<evidence type="ECO:0000256" key="5">
    <source>
        <dbReference type="SAM" id="SignalP"/>
    </source>
</evidence>
<evidence type="ECO:0000313" key="7">
    <source>
        <dbReference type="EMBL" id="KYF64631.1"/>
    </source>
</evidence>
<dbReference type="PANTHER" id="PTHR31137">
    <property type="entry name" value="PROTEIN PSIB-RELATED-RELATED"/>
    <property type="match status" value="1"/>
</dbReference>
<name>A0A150Q9J5_SORCE</name>
<dbReference type="InterPro" id="IPR011658">
    <property type="entry name" value="PA14_dom"/>
</dbReference>
<dbReference type="RefSeq" id="WP_061611602.1">
    <property type="nucleotide sequence ID" value="NZ_JEMA01000904.1"/>
</dbReference>
<comment type="similarity">
    <text evidence="1">Belongs to the prespore-cell-inducing factor family.</text>
</comment>
<accession>A0A150Q9J5</accession>
<dbReference type="Proteomes" id="UP000075260">
    <property type="component" value="Unassembled WGS sequence"/>
</dbReference>
<feature type="compositionally biased region" description="Gly residues" evidence="4">
    <location>
        <begin position="45"/>
        <end position="57"/>
    </location>
</feature>
<proteinExistence type="inferred from homology"/>
<dbReference type="GO" id="GO:0005576">
    <property type="term" value="C:extracellular region"/>
    <property type="evidence" value="ECO:0007669"/>
    <property type="project" value="TreeGrafter"/>
</dbReference>
<protein>
    <recommendedName>
        <fullName evidence="6">PA14 domain-containing protein</fullName>
    </recommendedName>
</protein>
<gene>
    <name evidence="7" type="ORF">BE15_38840</name>
</gene>
<dbReference type="Pfam" id="PF07691">
    <property type="entry name" value="PA14"/>
    <property type="match status" value="1"/>
</dbReference>
<feature type="chain" id="PRO_5007566691" description="PA14 domain-containing protein" evidence="5">
    <location>
        <begin position="20"/>
        <end position="290"/>
    </location>
</feature>
<dbReference type="AlphaFoldDB" id="A0A150Q9J5"/>
<dbReference type="OrthoDB" id="9757642at2"/>
<evidence type="ECO:0000256" key="2">
    <source>
        <dbReference type="ARBA" id="ARBA00022729"/>
    </source>
</evidence>
<keyword evidence="2 5" id="KW-0732">Signal</keyword>
<evidence type="ECO:0000259" key="6">
    <source>
        <dbReference type="PROSITE" id="PS51820"/>
    </source>
</evidence>
<feature type="signal peptide" evidence="5">
    <location>
        <begin position="1"/>
        <end position="19"/>
    </location>
</feature>
<dbReference type="InterPro" id="IPR051154">
    <property type="entry name" value="Prespore-cell_inducing_factor"/>
</dbReference>
<dbReference type="EMBL" id="JEMA01000904">
    <property type="protein sequence ID" value="KYF64631.1"/>
    <property type="molecule type" value="Genomic_DNA"/>
</dbReference>
<reference evidence="7 8" key="1">
    <citation type="submission" date="2014-02" db="EMBL/GenBank/DDBJ databases">
        <title>The small core and large imbalanced accessory genome model reveals a collaborative survival strategy of Sorangium cellulosum strains in nature.</title>
        <authorList>
            <person name="Han K."/>
            <person name="Peng R."/>
            <person name="Blom J."/>
            <person name="Li Y.-Z."/>
        </authorList>
    </citation>
    <scope>NUCLEOTIDE SEQUENCE [LARGE SCALE GENOMIC DNA]</scope>
    <source>
        <strain evidence="7 8">So0008-312</strain>
    </source>
</reference>
<dbReference type="NCBIfam" id="TIGR02148">
    <property type="entry name" value="Fibro_Slime"/>
    <property type="match status" value="1"/>
</dbReference>
<evidence type="ECO:0000256" key="3">
    <source>
        <dbReference type="ARBA" id="ARBA00023180"/>
    </source>
</evidence>
<feature type="compositionally biased region" description="Low complexity" evidence="4">
    <location>
        <begin position="62"/>
        <end position="78"/>
    </location>
</feature>
<comment type="caution">
    <text evidence="7">The sequence shown here is derived from an EMBL/GenBank/DDBJ whole genome shotgun (WGS) entry which is preliminary data.</text>
</comment>
<feature type="region of interest" description="Disordered" evidence="4">
    <location>
        <begin position="42"/>
        <end position="78"/>
    </location>
</feature>
<organism evidence="7 8">
    <name type="scientific">Sorangium cellulosum</name>
    <name type="common">Polyangium cellulosum</name>
    <dbReference type="NCBI Taxonomy" id="56"/>
    <lineage>
        <taxon>Bacteria</taxon>
        <taxon>Pseudomonadati</taxon>
        <taxon>Myxococcota</taxon>
        <taxon>Polyangia</taxon>
        <taxon>Polyangiales</taxon>
        <taxon>Polyangiaceae</taxon>
        <taxon>Sorangium</taxon>
    </lineage>
</organism>
<dbReference type="PROSITE" id="PS51820">
    <property type="entry name" value="PA14"/>
    <property type="match status" value="1"/>
</dbReference>